<name>A0A6J5N490_9CAUD</name>
<sequence length="322" mass="36206">MDIEFIPANRNNYFTAQEAQGYYGLPRTVDTIVIHHWGDPNDRPTFASNLNYLLDAPNGYPSANCVIGLDESTNTVRIVDTVRYPDVAFTSGGSINAKSVAIECDPLAETSNGFANDIYKAIGYRVWQWRTQLGWRVPLSRHSDYFSTACPGAMDLGRIDAEADKWANGGYNPKPTPTPTIKFTKLPVPKIYVCKLSPTTLWRFNVSKWSEFEPQSVFSLGSKITVFGYADHPLGARYLMTQFSFGNADATGTPDHYWGFNEKDMVEYVEPTPEPVPPTPEPTPPDPTPEPPVPTPTPEYPNWFVSFWIELWESIKNILHIK</sequence>
<evidence type="ECO:0000256" key="2">
    <source>
        <dbReference type="ARBA" id="ARBA00022638"/>
    </source>
</evidence>
<feature type="domain" description="N-acetylmuramoyl-L-alanine amidase" evidence="4">
    <location>
        <begin position="27"/>
        <end position="152"/>
    </location>
</feature>
<proteinExistence type="predicted"/>
<evidence type="ECO:0000313" key="5">
    <source>
        <dbReference type="EMBL" id="CAB4152100.1"/>
    </source>
</evidence>
<dbReference type="InterPro" id="IPR036505">
    <property type="entry name" value="Amidase/PGRP_sf"/>
</dbReference>
<organism evidence="5">
    <name type="scientific">uncultured Caudovirales phage</name>
    <dbReference type="NCBI Taxonomy" id="2100421"/>
    <lineage>
        <taxon>Viruses</taxon>
        <taxon>Duplodnaviria</taxon>
        <taxon>Heunggongvirae</taxon>
        <taxon>Uroviricota</taxon>
        <taxon>Caudoviricetes</taxon>
        <taxon>Peduoviridae</taxon>
        <taxon>Maltschvirus</taxon>
        <taxon>Maltschvirus maltsch</taxon>
    </lineage>
</organism>
<keyword evidence="1" id="KW-0929">Antimicrobial</keyword>
<dbReference type="SUPFAM" id="SSF55846">
    <property type="entry name" value="N-acetylmuramoyl-L-alanine amidase-like"/>
    <property type="match status" value="1"/>
</dbReference>
<dbReference type="Pfam" id="PF01510">
    <property type="entry name" value="Amidase_2"/>
    <property type="match status" value="1"/>
</dbReference>
<feature type="region of interest" description="Disordered" evidence="3">
    <location>
        <begin position="270"/>
        <end position="296"/>
    </location>
</feature>
<protein>
    <submittedName>
        <fullName evidence="5">N-acetylmuramoyl-L-alanine amidase domain containing protein</fullName>
    </submittedName>
</protein>
<evidence type="ECO:0000256" key="3">
    <source>
        <dbReference type="SAM" id="MobiDB-lite"/>
    </source>
</evidence>
<dbReference type="EMBL" id="LR796562">
    <property type="protein sequence ID" value="CAB4152100.1"/>
    <property type="molecule type" value="Genomic_DNA"/>
</dbReference>
<evidence type="ECO:0000256" key="1">
    <source>
        <dbReference type="ARBA" id="ARBA00022529"/>
    </source>
</evidence>
<accession>A0A6J5N490</accession>
<dbReference type="GO" id="GO:0008745">
    <property type="term" value="F:N-acetylmuramoyl-L-alanine amidase activity"/>
    <property type="evidence" value="ECO:0007669"/>
    <property type="project" value="InterPro"/>
</dbReference>
<feature type="compositionally biased region" description="Pro residues" evidence="3">
    <location>
        <begin position="272"/>
        <end position="296"/>
    </location>
</feature>
<gene>
    <name evidence="5" type="ORF">UFOVP585_52</name>
</gene>
<evidence type="ECO:0000259" key="4">
    <source>
        <dbReference type="Pfam" id="PF01510"/>
    </source>
</evidence>
<keyword evidence="2" id="KW-0081">Bacteriolytic enzyme</keyword>
<dbReference type="Gene3D" id="3.40.80.10">
    <property type="entry name" value="Peptidoglycan recognition protein-like"/>
    <property type="match status" value="1"/>
</dbReference>
<dbReference type="GO" id="GO:0001897">
    <property type="term" value="P:symbiont-mediated cytolysis of host cell"/>
    <property type="evidence" value="ECO:0007669"/>
    <property type="project" value="UniProtKB-ARBA"/>
</dbReference>
<dbReference type="GO" id="GO:0042742">
    <property type="term" value="P:defense response to bacterium"/>
    <property type="evidence" value="ECO:0007669"/>
    <property type="project" value="UniProtKB-KW"/>
</dbReference>
<dbReference type="GO" id="GO:0009253">
    <property type="term" value="P:peptidoglycan catabolic process"/>
    <property type="evidence" value="ECO:0007669"/>
    <property type="project" value="InterPro"/>
</dbReference>
<reference evidence="5" key="1">
    <citation type="submission" date="2020-04" db="EMBL/GenBank/DDBJ databases">
        <authorList>
            <person name="Chiriac C."/>
            <person name="Salcher M."/>
            <person name="Ghai R."/>
            <person name="Kavagutti S V."/>
        </authorList>
    </citation>
    <scope>NUCLEOTIDE SEQUENCE</scope>
</reference>
<dbReference type="InterPro" id="IPR002502">
    <property type="entry name" value="Amidase_domain"/>
</dbReference>